<feature type="repeat" description="WD" evidence="3">
    <location>
        <begin position="466"/>
        <end position="505"/>
    </location>
</feature>
<dbReference type="GO" id="GO:0005634">
    <property type="term" value="C:nucleus"/>
    <property type="evidence" value="ECO:0007669"/>
    <property type="project" value="TreeGrafter"/>
</dbReference>
<dbReference type="FunCoup" id="A0A168T5S2">
    <property type="interactions" value="140"/>
</dbReference>
<dbReference type="PROSITE" id="PS50181">
    <property type="entry name" value="FBOX"/>
    <property type="match status" value="1"/>
</dbReference>
<feature type="repeat" description="WD" evidence="3">
    <location>
        <begin position="571"/>
        <end position="610"/>
    </location>
</feature>
<sequence>MDATPIITQDKTKTVTLLPDPTDYPLSRASTPLGVTCSAFTSCIPDRLENPHSKDYFTSLSNPRNIAPRKRPATYDGSTLSYHTSYKRSRTKLDSNPISPLGTPGTPQQSPLDSFGADTNESPISFPSPLPTPTTQHPIEHPTIYPDQQQHYHHRQLQKQKQQALTIDDPTVLNAVWNMPNLINSFDTLPSKMKTYLIFQLLKRSSRSSLKFINSTIAPVIKRDILSSLPHELALVVIRHLDARSLCRAAAVCKSWRSIVDRDSTTWQSLIYKDGLDDCEHPEPVITRSTTVSTSGEPMDDGSTSPADGHCDNKDDDRDHGGSDNYCSTNNDSGDSNINNSGNDDGDDNDNNDAYKVDNSMDVENNGSSDDSSDDGDDDSMTNRGKKRPLSPISNPHKDDYRKRHMLRDNWRRGRFKRTSFPGHNNATGFGVVTCLQFDDDKIVSGVDDRMINIYETKTGKLLSMLRGHEGGVWALQYIGNTLVSGSTDRTIRVWDMERGVCTHVFLGHTSTVRCLQVVMPTMVDGRLEPASPLIVTGSRDSTLRVWRLPDPSTDAPFDGNGVNPWYIHTLTGHSLSVRAISAHGNTLVSGSYDTTVNVWNLETGRLVHRMEGHTQKVYAVVIDPDRKRCISGSMDGSIRMWDYVSGQCLQVLEGHTILVGLLGLSKSYLISADADGTLRTWNPENGVCQHVLSGHEGAITCFQHDEHKVISGAEGGLKLWDVKSGRHIADLITDVDGVWRTAFDNTRCVAAIHKNNVTSFEVLDFSPEGLECLDGEQKS</sequence>
<feature type="compositionally biased region" description="Polar residues" evidence="4">
    <location>
        <begin position="105"/>
        <end position="122"/>
    </location>
</feature>
<dbReference type="GO" id="GO:0043130">
    <property type="term" value="F:ubiquitin binding"/>
    <property type="evidence" value="ECO:0007669"/>
    <property type="project" value="TreeGrafter"/>
</dbReference>
<feature type="compositionally biased region" description="Basic and acidic residues" evidence="4">
    <location>
        <begin position="309"/>
        <end position="322"/>
    </location>
</feature>
<dbReference type="GO" id="GO:0005737">
    <property type="term" value="C:cytoplasm"/>
    <property type="evidence" value="ECO:0007669"/>
    <property type="project" value="TreeGrafter"/>
</dbReference>
<proteinExistence type="predicted"/>
<dbReference type="PANTHER" id="PTHR19849">
    <property type="entry name" value="PHOSPHOLIPASE A-2-ACTIVATING PROTEIN"/>
    <property type="match status" value="1"/>
</dbReference>
<feature type="region of interest" description="Disordered" evidence="4">
    <location>
        <begin position="281"/>
        <end position="404"/>
    </location>
</feature>
<dbReference type="SMART" id="SM00256">
    <property type="entry name" value="FBOX"/>
    <property type="match status" value="1"/>
</dbReference>
<dbReference type="PRINTS" id="PR00320">
    <property type="entry name" value="GPROTEINBRPT"/>
</dbReference>
<dbReference type="InterPro" id="IPR036322">
    <property type="entry name" value="WD40_repeat_dom_sf"/>
</dbReference>
<dbReference type="PROSITE" id="PS50082">
    <property type="entry name" value="WD_REPEATS_2"/>
    <property type="match status" value="6"/>
</dbReference>
<dbReference type="GO" id="GO:0010992">
    <property type="term" value="P:ubiquitin recycling"/>
    <property type="evidence" value="ECO:0007669"/>
    <property type="project" value="TreeGrafter"/>
</dbReference>
<dbReference type="GO" id="GO:0043161">
    <property type="term" value="P:proteasome-mediated ubiquitin-dependent protein catabolic process"/>
    <property type="evidence" value="ECO:0007669"/>
    <property type="project" value="TreeGrafter"/>
</dbReference>
<dbReference type="PROSITE" id="PS50294">
    <property type="entry name" value="WD_REPEATS_REGION"/>
    <property type="match status" value="3"/>
</dbReference>
<dbReference type="InterPro" id="IPR019775">
    <property type="entry name" value="WD40_repeat_CS"/>
</dbReference>
<feature type="repeat" description="WD" evidence="3">
    <location>
        <begin position="611"/>
        <end position="652"/>
    </location>
</feature>
<dbReference type="InParanoid" id="A0A168T5S2"/>
<dbReference type="Gene3D" id="2.130.10.10">
    <property type="entry name" value="YVTN repeat-like/Quinoprotein amine dehydrogenase"/>
    <property type="match status" value="1"/>
</dbReference>
<feature type="domain" description="F-box" evidence="5">
    <location>
        <begin position="223"/>
        <end position="270"/>
    </location>
</feature>
<dbReference type="InterPro" id="IPR036047">
    <property type="entry name" value="F-box-like_dom_sf"/>
</dbReference>
<dbReference type="PROSITE" id="PS00678">
    <property type="entry name" value="WD_REPEATS_1"/>
    <property type="match status" value="2"/>
</dbReference>
<evidence type="ECO:0000256" key="1">
    <source>
        <dbReference type="ARBA" id="ARBA00022574"/>
    </source>
</evidence>
<dbReference type="AlphaFoldDB" id="A0A168T5S2"/>
<feature type="repeat" description="WD" evidence="3">
    <location>
        <begin position="693"/>
        <end position="731"/>
    </location>
</feature>
<evidence type="ECO:0000313" key="7">
    <source>
        <dbReference type="Proteomes" id="UP000078561"/>
    </source>
</evidence>
<accession>A0A168T5S2</accession>
<evidence type="ECO:0000256" key="3">
    <source>
        <dbReference type="PROSITE-ProRule" id="PRU00221"/>
    </source>
</evidence>
<evidence type="ECO:0000256" key="4">
    <source>
        <dbReference type="SAM" id="MobiDB-lite"/>
    </source>
</evidence>
<dbReference type="STRING" id="4829.A0A168T5S2"/>
<dbReference type="Pfam" id="PF12937">
    <property type="entry name" value="F-box-like"/>
    <property type="match status" value="1"/>
</dbReference>
<evidence type="ECO:0000259" key="5">
    <source>
        <dbReference type="PROSITE" id="PS50181"/>
    </source>
</evidence>
<keyword evidence="1 3" id="KW-0853">WD repeat</keyword>
<feature type="compositionally biased region" description="Polar residues" evidence="4">
    <location>
        <begin position="287"/>
        <end position="306"/>
    </location>
</feature>
<dbReference type="OMA" id="KTTKIWF"/>
<dbReference type="Gene3D" id="1.20.1280.50">
    <property type="match status" value="1"/>
</dbReference>
<keyword evidence="7" id="KW-1185">Reference proteome</keyword>
<dbReference type="SUPFAM" id="SSF50978">
    <property type="entry name" value="WD40 repeat-like"/>
    <property type="match status" value="1"/>
</dbReference>
<reference evidence="6" key="1">
    <citation type="submission" date="2016-04" db="EMBL/GenBank/DDBJ databases">
        <authorList>
            <person name="Evans L.H."/>
            <person name="Alamgir A."/>
            <person name="Owens N."/>
            <person name="Weber N.D."/>
            <person name="Virtaneva K."/>
            <person name="Barbian K."/>
            <person name="Babar A."/>
            <person name="Rosenke K."/>
        </authorList>
    </citation>
    <scope>NUCLEOTIDE SEQUENCE [LARGE SCALE GENOMIC DNA]</scope>
    <source>
        <strain evidence="6">CBS 101.48</strain>
    </source>
</reference>
<organism evidence="6">
    <name type="scientific">Absidia glauca</name>
    <name type="common">Pin mould</name>
    <dbReference type="NCBI Taxonomy" id="4829"/>
    <lineage>
        <taxon>Eukaryota</taxon>
        <taxon>Fungi</taxon>
        <taxon>Fungi incertae sedis</taxon>
        <taxon>Mucoromycota</taxon>
        <taxon>Mucoromycotina</taxon>
        <taxon>Mucoromycetes</taxon>
        <taxon>Mucorales</taxon>
        <taxon>Cunninghamellaceae</taxon>
        <taxon>Absidia</taxon>
    </lineage>
</organism>
<dbReference type="InterPro" id="IPR001810">
    <property type="entry name" value="F-box_dom"/>
</dbReference>
<dbReference type="Pfam" id="PF00400">
    <property type="entry name" value="WD40"/>
    <property type="match status" value="6"/>
</dbReference>
<feature type="repeat" description="WD" evidence="3">
    <location>
        <begin position="653"/>
        <end position="692"/>
    </location>
</feature>
<dbReference type="EMBL" id="LT555058">
    <property type="protein sequence ID" value="SAM09514.1"/>
    <property type="molecule type" value="Genomic_DNA"/>
</dbReference>
<dbReference type="Proteomes" id="UP000078561">
    <property type="component" value="Unassembled WGS sequence"/>
</dbReference>
<feature type="region of interest" description="Disordered" evidence="4">
    <location>
        <begin position="51"/>
        <end position="122"/>
    </location>
</feature>
<protein>
    <recommendedName>
        <fullName evidence="5">F-box domain-containing protein</fullName>
    </recommendedName>
</protein>
<dbReference type="InterPro" id="IPR020472">
    <property type="entry name" value="WD40_PAC1"/>
</dbReference>
<dbReference type="InterPro" id="IPR015943">
    <property type="entry name" value="WD40/YVTN_repeat-like_dom_sf"/>
</dbReference>
<dbReference type="InterPro" id="IPR001680">
    <property type="entry name" value="WD40_rpt"/>
</dbReference>
<dbReference type="SUPFAM" id="SSF81383">
    <property type="entry name" value="F-box domain"/>
    <property type="match status" value="1"/>
</dbReference>
<gene>
    <name evidence="6" type="primary">ABSGL_15198.1 scaffold 15431</name>
</gene>
<dbReference type="OrthoDB" id="190105at2759"/>
<name>A0A168T5S2_ABSGL</name>
<feature type="repeat" description="WD" evidence="3">
    <location>
        <begin position="530"/>
        <end position="549"/>
    </location>
</feature>
<evidence type="ECO:0000313" key="6">
    <source>
        <dbReference type="EMBL" id="SAM09514.1"/>
    </source>
</evidence>
<dbReference type="PANTHER" id="PTHR19849:SF1">
    <property type="entry name" value="F-BOX_WD REPEAT-CONTAINING PROTEIN 7"/>
    <property type="match status" value="1"/>
</dbReference>
<dbReference type="SMART" id="SM00320">
    <property type="entry name" value="WD40"/>
    <property type="match status" value="7"/>
</dbReference>
<feature type="compositionally biased region" description="Acidic residues" evidence="4">
    <location>
        <begin position="371"/>
        <end position="380"/>
    </location>
</feature>
<evidence type="ECO:0000256" key="2">
    <source>
        <dbReference type="ARBA" id="ARBA00022737"/>
    </source>
</evidence>
<feature type="compositionally biased region" description="Low complexity" evidence="4">
    <location>
        <begin position="330"/>
        <end position="343"/>
    </location>
</feature>
<dbReference type="CDD" id="cd00200">
    <property type="entry name" value="WD40"/>
    <property type="match status" value="1"/>
</dbReference>
<keyword evidence="2" id="KW-0677">Repeat</keyword>